<comment type="caution">
    <text evidence="2">The sequence shown here is derived from an EMBL/GenBank/DDBJ whole genome shotgun (WGS) entry which is preliminary data.</text>
</comment>
<dbReference type="InterPro" id="IPR004882">
    <property type="entry name" value="Luc7-rel"/>
</dbReference>
<dbReference type="GO" id="GO:0003729">
    <property type="term" value="F:mRNA binding"/>
    <property type="evidence" value="ECO:0007669"/>
    <property type="project" value="InterPro"/>
</dbReference>
<keyword evidence="3" id="KW-1185">Reference proteome</keyword>
<dbReference type="OrthoDB" id="153872at2759"/>
<dbReference type="Proteomes" id="UP000717585">
    <property type="component" value="Unassembled WGS sequence"/>
</dbReference>
<proteinExistence type="inferred from homology"/>
<dbReference type="AlphaFoldDB" id="A0A8J6BAE8"/>
<name>A0A8J6BAE8_9EUKA</name>
<organism evidence="2 3">
    <name type="scientific">Carpediemonas membranifera</name>
    <dbReference type="NCBI Taxonomy" id="201153"/>
    <lineage>
        <taxon>Eukaryota</taxon>
        <taxon>Metamonada</taxon>
        <taxon>Carpediemonas-like organisms</taxon>
        <taxon>Carpediemonas</taxon>
    </lineage>
</organism>
<gene>
    <name evidence="2" type="ORF">J8273_2444</name>
</gene>
<dbReference type="Pfam" id="PF03194">
    <property type="entry name" value="LUC7"/>
    <property type="match status" value="1"/>
</dbReference>
<evidence type="ECO:0000256" key="1">
    <source>
        <dbReference type="ARBA" id="ARBA00005655"/>
    </source>
</evidence>
<evidence type="ECO:0000313" key="3">
    <source>
        <dbReference type="Proteomes" id="UP000717585"/>
    </source>
</evidence>
<dbReference type="GO" id="GO:0006376">
    <property type="term" value="P:mRNA splice site recognition"/>
    <property type="evidence" value="ECO:0007669"/>
    <property type="project" value="InterPro"/>
</dbReference>
<dbReference type="EMBL" id="JAHDYR010000007">
    <property type="protein sequence ID" value="KAG9396092.1"/>
    <property type="molecule type" value="Genomic_DNA"/>
</dbReference>
<accession>A0A8J6BAE8</accession>
<evidence type="ECO:0000313" key="2">
    <source>
        <dbReference type="EMBL" id="KAG9396092.1"/>
    </source>
</evidence>
<protein>
    <submittedName>
        <fullName evidence="2">Luc7-related</fullName>
    </submittedName>
</protein>
<dbReference type="GO" id="GO:0005685">
    <property type="term" value="C:U1 snRNP"/>
    <property type="evidence" value="ECO:0007669"/>
    <property type="project" value="InterPro"/>
</dbReference>
<sequence length="256" mass="29989">MKMRLEEMFESHLGQDERNLPTDWRDHRVCKNYLCGLCPNEQLRNTRMDIGDCGKVHSDRLRAQFEAVSDDNPDKRHTQGSFMYHLYCLRRKCDDRINKQLSDRVEKALKVEFKAADVAKLEEADRAITEARQVLEAARRQELPEADIEARRLDHEQAQKSRQAIENDAITNVQAELNDEGVIYDRDLAHKIRVCSTCSAMMSVADTQRRLADHYAGRMHRCFEEIRRRLVGYEPRYAERGYGDGYRECVEFWGMA</sequence>
<comment type="similarity">
    <text evidence="1">Belongs to the Luc7 family.</text>
</comment>
<dbReference type="PANTHER" id="PTHR12375">
    <property type="entry name" value="RNA-BINDING PROTEIN LUC7-RELATED"/>
    <property type="match status" value="1"/>
</dbReference>
<reference evidence="2" key="1">
    <citation type="submission" date="2021-05" db="EMBL/GenBank/DDBJ databases">
        <title>A free-living protist that lacks canonical eukaryotic 1 DNA replication and segregation systems.</title>
        <authorList>
            <person name="Salas-Leiva D.E."/>
            <person name="Tromer E.C."/>
            <person name="Curtis B.A."/>
            <person name="Jerlstrom-Hultqvist J."/>
            <person name="Kolisko M."/>
            <person name="Yi Z."/>
            <person name="Salas-Leiva J.S."/>
            <person name="Gallot-Lavallee L."/>
            <person name="Kops G.J.P.L."/>
            <person name="Archibald J.M."/>
            <person name="Simpson A.G.B."/>
            <person name="Roger A.J."/>
        </authorList>
    </citation>
    <scope>NUCLEOTIDE SEQUENCE</scope>
    <source>
        <strain evidence="2">BICM</strain>
    </source>
</reference>